<dbReference type="AlphaFoldDB" id="A0A9W4UKS6"/>
<evidence type="ECO:0000313" key="4">
    <source>
        <dbReference type="Proteomes" id="UP001152607"/>
    </source>
</evidence>
<sequence length="183" mass="20553">MPTPKRISRTLPASSPRPLLLSPSRTKALQTKLVPAHRDAPVQTLKSRDARPRRYSTSGVSKTYRSVFPRSFKRDPIVITRAEKHYLISEDGRKIYDASGGAAVSCLGPGPNKKVTKAIVKQLHRVPYVNSNEMTCRIVKRYAEALLATTWGHLVSCVFYSSGKYISESHTRYSLTRCRDCKC</sequence>
<dbReference type="InterPro" id="IPR015421">
    <property type="entry name" value="PyrdxlP-dep_Trfase_major"/>
</dbReference>
<evidence type="ECO:0000256" key="1">
    <source>
        <dbReference type="ARBA" id="ARBA00008954"/>
    </source>
</evidence>
<name>A0A9W4UKS6_9PLEO</name>
<comment type="similarity">
    <text evidence="1">Belongs to the class-III pyridoxal-phosphate-dependent aminotransferase family.</text>
</comment>
<dbReference type="InterPro" id="IPR015424">
    <property type="entry name" value="PyrdxlP-dep_Trfase"/>
</dbReference>
<feature type="region of interest" description="Disordered" evidence="2">
    <location>
        <begin position="38"/>
        <end position="58"/>
    </location>
</feature>
<protein>
    <submittedName>
        <fullName evidence="3">Uncharacterized protein</fullName>
    </submittedName>
</protein>
<evidence type="ECO:0000313" key="3">
    <source>
        <dbReference type="EMBL" id="CAI6336482.1"/>
    </source>
</evidence>
<feature type="compositionally biased region" description="Basic and acidic residues" evidence="2">
    <location>
        <begin position="38"/>
        <end position="52"/>
    </location>
</feature>
<evidence type="ECO:0000256" key="2">
    <source>
        <dbReference type="SAM" id="MobiDB-lite"/>
    </source>
</evidence>
<dbReference type="InterPro" id="IPR015422">
    <property type="entry name" value="PyrdxlP-dep_Trfase_small"/>
</dbReference>
<dbReference type="SUPFAM" id="SSF53383">
    <property type="entry name" value="PLP-dependent transferases"/>
    <property type="match status" value="1"/>
</dbReference>
<organism evidence="3 4">
    <name type="scientific">Periconia digitata</name>
    <dbReference type="NCBI Taxonomy" id="1303443"/>
    <lineage>
        <taxon>Eukaryota</taxon>
        <taxon>Fungi</taxon>
        <taxon>Dikarya</taxon>
        <taxon>Ascomycota</taxon>
        <taxon>Pezizomycotina</taxon>
        <taxon>Dothideomycetes</taxon>
        <taxon>Pleosporomycetidae</taxon>
        <taxon>Pleosporales</taxon>
        <taxon>Massarineae</taxon>
        <taxon>Periconiaceae</taxon>
        <taxon>Periconia</taxon>
    </lineage>
</organism>
<dbReference type="EMBL" id="CAOQHR010000006">
    <property type="protein sequence ID" value="CAI6336482.1"/>
    <property type="molecule type" value="Genomic_DNA"/>
</dbReference>
<feature type="region of interest" description="Disordered" evidence="2">
    <location>
        <begin position="1"/>
        <end position="21"/>
    </location>
</feature>
<dbReference type="PANTHER" id="PTHR43094">
    <property type="entry name" value="AMINOTRANSFERASE"/>
    <property type="match status" value="1"/>
</dbReference>
<reference evidence="3" key="1">
    <citation type="submission" date="2023-01" db="EMBL/GenBank/DDBJ databases">
        <authorList>
            <person name="Van Ghelder C."/>
            <person name="Rancurel C."/>
        </authorList>
    </citation>
    <scope>NUCLEOTIDE SEQUENCE</scope>
    <source>
        <strain evidence="3">CNCM I-4278</strain>
    </source>
</reference>
<accession>A0A9W4UKS6</accession>
<keyword evidence="4" id="KW-1185">Reference proteome</keyword>
<dbReference type="OrthoDB" id="5419315at2759"/>
<dbReference type="Proteomes" id="UP001152607">
    <property type="component" value="Unassembled WGS sequence"/>
</dbReference>
<comment type="caution">
    <text evidence="3">The sequence shown here is derived from an EMBL/GenBank/DDBJ whole genome shotgun (WGS) entry which is preliminary data.</text>
</comment>
<dbReference type="Gene3D" id="3.40.640.10">
    <property type="entry name" value="Type I PLP-dependent aspartate aminotransferase-like (Major domain)"/>
    <property type="match status" value="1"/>
</dbReference>
<gene>
    <name evidence="3" type="ORF">PDIGIT_LOCUS9584</name>
</gene>
<dbReference type="PANTHER" id="PTHR43094:SF1">
    <property type="entry name" value="AMINOTRANSFERASE CLASS-III"/>
    <property type="match status" value="1"/>
</dbReference>
<dbReference type="Gene3D" id="3.90.1150.10">
    <property type="entry name" value="Aspartate Aminotransferase, domain 1"/>
    <property type="match status" value="1"/>
</dbReference>
<feature type="compositionally biased region" description="Low complexity" evidence="2">
    <location>
        <begin position="9"/>
        <end position="21"/>
    </location>
</feature>
<dbReference type="GO" id="GO:0005829">
    <property type="term" value="C:cytosol"/>
    <property type="evidence" value="ECO:0007669"/>
    <property type="project" value="TreeGrafter"/>
</dbReference>
<proteinExistence type="inferred from homology"/>